<protein>
    <submittedName>
        <fullName evidence="2">UDP-N-acetylmuramoyl-L-alanyl-D-glutamate--2, 6-diaminopimelate ligase</fullName>
    </submittedName>
</protein>
<dbReference type="Gramene" id="OE9A117709T1">
    <property type="protein sequence ID" value="OE9A117709C1"/>
    <property type="gene ID" value="OE9A117709"/>
</dbReference>
<dbReference type="EMBL" id="CACTIH010002243">
    <property type="protein sequence ID" value="CAA2975223.1"/>
    <property type="molecule type" value="Genomic_DNA"/>
</dbReference>
<dbReference type="PANTHER" id="PTHR23135">
    <property type="entry name" value="MUR LIGASE FAMILY MEMBER"/>
    <property type="match status" value="1"/>
</dbReference>
<dbReference type="SUPFAM" id="SSF53244">
    <property type="entry name" value="MurD-like peptide ligases, peptide-binding domain"/>
    <property type="match status" value="1"/>
</dbReference>
<dbReference type="Gene3D" id="3.40.1190.10">
    <property type="entry name" value="Mur-like, catalytic domain"/>
    <property type="match status" value="1"/>
</dbReference>
<reference evidence="2 3" key="1">
    <citation type="submission" date="2019-12" db="EMBL/GenBank/DDBJ databases">
        <authorList>
            <person name="Alioto T."/>
            <person name="Alioto T."/>
            <person name="Gomez Garrido J."/>
        </authorList>
    </citation>
    <scope>NUCLEOTIDE SEQUENCE [LARGE SCALE GENOMIC DNA]</scope>
</reference>
<dbReference type="GO" id="GO:0016881">
    <property type="term" value="F:acid-amino acid ligase activity"/>
    <property type="evidence" value="ECO:0007669"/>
    <property type="project" value="InterPro"/>
</dbReference>
<dbReference type="GO" id="GO:0005524">
    <property type="term" value="F:ATP binding"/>
    <property type="evidence" value="ECO:0007669"/>
    <property type="project" value="InterPro"/>
</dbReference>
<evidence type="ECO:0000259" key="1">
    <source>
        <dbReference type="Pfam" id="PF08245"/>
    </source>
</evidence>
<name>A0A8S0R9E4_OLEEU</name>
<gene>
    <name evidence="2" type="ORF">OLEA9_A117709</name>
</gene>
<evidence type="ECO:0000313" key="3">
    <source>
        <dbReference type="Proteomes" id="UP000594638"/>
    </source>
</evidence>
<dbReference type="InterPro" id="IPR036615">
    <property type="entry name" value="Mur_ligase_C_dom_sf"/>
</dbReference>
<keyword evidence="3" id="KW-1185">Reference proteome</keyword>
<dbReference type="PANTHER" id="PTHR23135:SF4">
    <property type="entry name" value="UDP-N-ACETYLMURAMOYL-L-ALANYL-D-GLUTAMATE--2,6-DIAMINOPIMELATE LIGASE MURE HOMOLOG, CHLOROPLASTIC"/>
    <property type="match status" value="1"/>
</dbReference>
<accession>A0A8S0R9E4</accession>
<proteinExistence type="predicted"/>
<dbReference type="Gene3D" id="3.90.190.20">
    <property type="entry name" value="Mur ligase, C-terminal domain"/>
    <property type="match status" value="2"/>
</dbReference>
<dbReference type="SUPFAM" id="SSF53623">
    <property type="entry name" value="MurD-like peptide ligases, catalytic domain"/>
    <property type="match status" value="1"/>
</dbReference>
<dbReference type="AlphaFoldDB" id="A0A8S0R9E4"/>
<organism evidence="2 3">
    <name type="scientific">Olea europaea subsp. europaea</name>
    <dbReference type="NCBI Taxonomy" id="158383"/>
    <lineage>
        <taxon>Eukaryota</taxon>
        <taxon>Viridiplantae</taxon>
        <taxon>Streptophyta</taxon>
        <taxon>Embryophyta</taxon>
        <taxon>Tracheophyta</taxon>
        <taxon>Spermatophyta</taxon>
        <taxon>Magnoliopsida</taxon>
        <taxon>eudicotyledons</taxon>
        <taxon>Gunneridae</taxon>
        <taxon>Pentapetalae</taxon>
        <taxon>asterids</taxon>
        <taxon>lamiids</taxon>
        <taxon>Lamiales</taxon>
        <taxon>Oleaceae</taxon>
        <taxon>Oleeae</taxon>
        <taxon>Olea</taxon>
    </lineage>
</organism>
<feature type="domain" description="Mur ligase central" evidence="1">
    <location>
        <begin position="1"/>
        <end position="128"/>
    </location>
</feature>
<dbReference type="OrthoDB" id="1712964at2759"/>
<evidence type="ECO:0000313" key="2">
    <source>
        <dbReference type="EMBL" id="CAA2975223.1"/>
    </source>
</evidence>
<sequence>MAKMVHNGTEALVMGTSFHGLALGMCDMVDFDITIFTNLTRDHLDFHETEDEYRDAKAKLFLKTVDPKHHRKVVKINDLSVAFFVAQGNPDVPVVTFAMENKKADDHPLKFELSLFEMQRHNIYNILATIVIGIAVGAHLEDIVIGIKEVDAIPGSFEFIDEEHAFRVIVDFAHTPNTLSRLLDYVRELGPMRVIADELPYGMLLLWVRNIVVVAGQGHETYQIECGDKKEFFDDREECREALQYVDELHQAGIDVIEFSW</sequence>
<dbReference type="InterPro" id="IPR036565">
    <property type="entry name" value="Mur-like_cat_sf"/>
</dbReference>
<dbReference type="Proteomes" id="UP000594638">
    <property type="component" value="Unassembled WGS sequence"/>
</dbReference>
<comment type="caution">
    <text evidence="2">The sequence shown here is derived from an EMBL/GenBank/DDBJ whole genome shotgun (WGS) entry which is preliminary data.</text>
</comment>
<dbReference type="Pfam" id="PF08245">
    <property type="entry name" value="Mur_ligase_M"/>
    <property type="match status" value="1"/>
</dbReference>
<dbReference type="InterPro" id="IPR013221">
    <property type="entry name" value="Mur_ligase_cen"/>
</dbReference>
<keyword evidence="2" id="KW-0436">Ligase</keyword>